<proteinExistence type="predicted"/>
<reference evidence="2" key="1">
    <citation type="journal article" date="2023" name="Hortic. Res.">
        <title>A chromosome-level phased genome enabling allele-level studies in sweet orange: a case study on citrus Huanglongbing tolerance.</title>
        <authorList>
            <person name="Wu B."/>
            <person name="Yu Q."/>
            <person name="Deng Z."/>
            <person name="Duan Y."/>
            <person name="Luo F."/>
            <person name="Gmitter F. Jr."/>
        </authorList>
    </citation>
    <scope>NUCLEOTIDE SEQUENCE [LARGE SCALE GENOMIC DNA]</scope>
    <source>
        <strain evidence="2">cv. Valencia</strain>
    </source>
</reference>
<evidence type="ECO:0000313" key="2">
    <source>
        <dbReference type="Proteomes" id="UP000829398"/>
    </source>
</evidence>
<gene>
    <name evidence="1" type="ORF">KPL71_019716</name>
</gene>
<sequence>MLRFIRMINFPAKTCISIADGLPKRYVYTHQMFDEISHRDLSSLNSQLLSYTRSRNFPATWALFCYMHSTCLNLTAYTFTPVLGACSALPPPERGKQVHALMIKGGTDSEPVVKTALMDMYSKYGLLGESVEAFKEIEFKDVVTWNALLSSFLRHGLAKEAFGVFQAMTRERVEFSEFTLSSVLKACALLKAFRLGKQVHGLVVVLGRDLVFLSTALIDFYSAVGCISEAMNVFNGFNGRVDPVMKNSLISGCVQNKKYKEAFSIMSTMRPNVVALTSALAACSENSDLWIGKQIHCVALRFGFIYETQMCNVILDMYAKCGKLLNARSLFDGVFQKDVVSWTSMISAYGSHGHGLGALELFKKMGEEGSGVLPNSVTFLAVLSACAHSGLVEEGRACFNSMREKYSLDPGPEHYACFIDTLGRAGQIEEVWCLFNDMVKNGTKTTAAVWAALVNACNLNLDVKRGEFAAKQLLELEPDKPGNYVLLSNFYAAIGKWDSVDNLRSIMRKKGLAKEIGSSWVTVAKLT</sequence>
<evidence type="ECO:0000313" key="1">
    <source>
        <dbReference type="EMBL" id="KAH9711322.1"/>
    </source>
</evidence>
<dbReference type="Proteomes" id="UP000829398">
    <property type="component" value="Chromosome 7"/>
</dbReference>
<protein>
    <submittedName>
        <fullName evidence="1">Pentatricopeptide repeat-containing protein</fullName>
    </submittedName>
</protein>
<comment type="caution">
    <text evidence="1">The sequence shown here is derived from an EMBL/GenBank/DDBJ whole genome shotgun (WGS) entry which is preliminary data.</text>
</comment>
<name>A0ACB8J0N8_CITSI</name>
<accession>A0ACB8J0N8</accession>
<organism evidence="1 2">
    <name type="scientific">Citrus sinensis</name>
    <name type="common">Sweet orange</name>
    <name type="synonym">Citrus aurantium var. sinensis</name>
    <dbReference type="NCBI Taxonomy" id="2711"/>
    <lineage>
        <taxon>Eukaryota</taxon>
        <taxon>Viridiplantae</taxon>
        <taxon>Streptophyta</taxon>
        <taxon>Embryophyta</taxon>
        <taxon>Tracheophyta</taxon>
        <taxon>Spermatophyta</taxon>
        <taxon>Magnoliopsida</taxon>
        <taxon>eudicotyledons</taxon>
        <taxon>Gunneridae</taxon>
        <taxon>Pentapetalae</taxon>
        <taxon>rosids</taxon>
        <taxon>malvids</taxon>
        <taxon>Sapindales</taxon>
        <taxon>Rutaceae</taxon>
        <taxon>Aurantioideae</taxon>
        <taxon>Citrus</taxon>
    </lineage>
</organism>
<keyword evidence="2" id="KW-1185">Reference proteome</keyword>
<dbReference type="EMBL" id="CM039176">
    <property type="protein sequence ID" value="KAH9711322.1"/>
    <property type="molecule type" value="Genomic_DNA"/>
</dbReference>